<sequence>MKARREAENGIRQFRSALDIIQAHIAKPDRPLLLTPTLIKGLHKVALDGINIQAGSYRNEHVTIQGSQHIPPRPADIPDFVLGMCDHIDEYWHGIDATELAAYVLWRINWIHPFADGNGRTARTICYMVLSAKLGYVLPGSPTIPEQIAADKQPYYKVLEEADDSWKRGFLALSGMESMLEAMLERQLRGAAPAAAN</sequence>
<protein>
    <submittedName>
        <fullName evidence="4">Fic family protein</fullName>
    </submittedName>
</protein>
<comment type="caution">
    <text evidence="4">The sequence shown here is derived from an EMBL/GenBank/DDBJ whole genome shotgun (WGS) entry which is preliminary data.</text>
</comment>
<organism evidence="4 5">
    <name type="scientific">Lichenibacterium ramalinae</name>
    <dbReference type="NCBI Taxonomy" id="2316527"/>
    <lineage>
        <taxon>Bacteria</taxon>
        <taxon>Pseudomonadati</taxon>
        <taxon>Pseudomonadota</taxon>
        <taxon>Alphaproteobacteria</taxon>
        <taxon>Hyphomicrobiales</taxon>
        <taxon>Lichenihabitantaceae</taxon>
        <taxon>Lichenibacterium</taxon>
    </lineage>
</organism>
<dbReference type="Gene3D" id="1.10.3290.10">
    <property type="entry name" value="Fido-like domain"/>
    <property type="match status" value="1"/>
</dbReference>
<dbReference type="PANTHER" id="PTHR13504:SF38">
    <property type="entry name" value="FIDO DOMAIN-CONTAINING PROTEIN"/>
    <property type="match status" value="1"/>
</dbReference>
<feature type="domain" description="Fido" evidence="3">
    <location>
        <begin position="34"/>
        <end position="185"/>
    </location>
</feature>
<evidence type="ECO:0000313" key="5">
    <source>
        <dbReference type="Proteomes" id="UP000289411"/>
    </source>
</evidence>
<dbReference type="OrthoDB" id="9813719at2"/>
<dbReference type="AlphaFoldDB" id="A0A4Q2RJT1"/>
<dbReference type="EMBL" id="QYBC01000001">
    <property type="protein sequence ID" value="RYB07802.1"/>
    <property type="molecule type" value="Genomic_DNA"/>
</dbReference>
<dbReference type="Proteomes" id="UP000289411">
    <property type="component" value="Unassembled WGS sequence"/>
</dbReference>
<proteinExistence type="predicted"/>
<feature type="binding site" evidence="2">
    <location>
        <begin position="116"/>
        <end position="123"/>
    </location>
    <ligand>
        <name>ATP</name>
        <dbReference type="ChEBI" id="CHEBI:30616"/>
    </ligand>
</feature>
<dbReference type="SUPFAM" id="SSF140931">
    <property type="entry name" value="Fic-like"/>
    <property type="match status" value="1"/>
</dbReference>
<name>A0A4Q2RJT1_9HYPH</name>
<reference evidence="4 5" key="2">
    <citation type="submission" date="2019-02" db="EMBL/GenBank/DDBJ databases">
        <title>'Lichenibacterium ramalinii' gen. nov. sp. nov., 'Lichenibacterium minor' gen. nov. sp. nov.</title>
        <authorList>
            <person name="Pankratov T."/>
        </authorList>
    </citation>
    <scope>NUCLEOTIDE SEQUENCE [LARGE SCALE GENOMIC DNA]</scope>
    <source>
        <strain evidence="4 5">RmlP001</strain>
    </source>
</reference>
<evidence type="ECO:0000259" key="3">
    <source>
        <dbReference type="PROSITE" id="PS51459"/>
    </source>
</evidence>
<dbReference type="Pfam" id="PF02661">
    <property type="entry name" value="Fic"/>
    <property type="match status" value="1"/>
</dbReference>
<gene>
    <name evidence="4" type="ORF">D3272_01355</name>
</gene>
<dbReference type="PANTHER" id="PTHR13504">
    <property type="entry name" value="FIDO DOMAIN-CONTAINING PROTEIN DDB_G0283145"/>
    <property type="match status" value="1"/>
</dbReference>
<keyword evidence="2" id="KW-0547">Nucleotide-binding</keyword>
<evidence type="ECO:0000256" key="1">
    <source>
        <dbReference type="PIRSR" id="PIRSR640198-1"/>
    </source>
</evidence>
<accession>A0A4Q2RJT1</accession>
<keyword evidence="5" id="KW-1185">Reference proteome</keyword>
<dbReference type="InterPro" id="IPR040198">
    <property type="entry name" value="Fido_containing"/>
</dbReference>
<evidence type="ECO:0000313" key="4">
    <source>
        <dbReference type="EMBL" id="RYB07802.1"/>
    </source>
</evidence>
<reference evidence="4 5" key="1">
    <citation type="submission" date="2018-09" db="EMBL/GenBank/DDBJ databases">
        <authorList>
            <person name="Grouzdev D.S."/>
            <person name="Krutkina M.S."/>
        </authorList>
    </citation>
    <scope>NUCLEOTIDE SEQUENCE [LARGE SCALE GENOMIC DNA]</scope>
    <source>
        <strain evidence="4 5">RmlP001</strain>
    </source>
</reference>
<dbReference type="InterPro" id="IPR036597">
    <property type="entry name" value="Fido-like_dom_sf"/>
</dbReference>
<dbReference type="GO" id="GO:0005524">
    <property type="term" value="F:ATP binding"/>
    <property type="evidence" value="ECO:0007669"/>
    <property type="project" value="UniProtKB-KW"/>
</dbReference>
<feature type="binding site" evidence="2">
    <location>
        <begin position="155"/>
        <end position="156"/>
    </location>
    <ligand>
        <name>ATP</name>
        <dbReference type="ChEBI" id="CHEBI:30616"/>
    </ligand>
</feature>
<dbReference type="InterPro" id="IPR003812">
    <property type="entry name" value="Fido"/>
</dbReference>
<keyword evidence="2" id="KW-0067">ATP-binding</keyword>
<evidence type="ECO:0000256" key="2">
    <source>
        <dbReference type="PIRSR" id="PIRSR640198-2"/>
    </source>
</evidence>
<feature type="active site" evidence="1">
    <location>
        <position position="112"/>
    </location>
</feature>
<dbReference type="PROSITE" id="PS51459">
    <property type="entry name" value="FIDO"/>
    <property type="match status" value="1"/>
</dbReference>